<feature type="region of interest" description="Disordered" evidence="13">
    <location>
        <begin position="544"/>
        <end position="567"/>
    </location>
</feature>
<evidence type="ECO:0000256" key="13">
    <source>
        <dbReference type="SAM" id="MobiDB-lite"/>
    </source>
</evidence>
<keyword evidence="6 12" id="KW-0662">Pyridine nucleotide biosynthesis</keyword>
<dbReference type="FunFam" id="3.90.700.10:FF:000002">
    <property type="entry name" value="L-aspartate oxidase"/>
    <property type="match status" value="1"/>
</dbReference>
<dbReference type="Gene3D" id="3.90.700.10">
    <property type="entry name" value="Succinate dehydrogenase/fumarate reductase flavoprotein, catalytic domain"/>
    <property type="match status" value="1"/>
</dbReference>
<dbReference type="GO" id="GO:0008734">
    <property type="term" value="F:L-aspartate oxidase activity"/>
    <property type="evidence" value="ECO:0007669"/>
    <property type="project" value="UniProtKB-UniRule"/>
</dbReference>
<dbReference type="EMBL" id="CP036349">
    <property type="protein sequence ID" value="QDV75554.1"/>
    <property type="molecule type" value="Genomic_DNA"/>
</dbReference>
<keyword evidence="7 12" id="KW-0274">FAD</keyword>
<keyword evidence="8 12" id="KW-0560">Oxidoreductase</keyword>
<dbReference type="AlphaFoldDB" id="A0A518KCP2"/>
<accession>A0A518KCP2</accession>
<keyword evidence="5 12" id="KW-0285">Flavoprotein</keyword>
<evidence type="ECO:0000259" key="14">
    <source>
        <dbReference type="Pfam" id="PF00890"/>
    </source>
</evidence>
<dbReference type="EC" id="1.4.3.16" evidence="4 10"/>
<protein>
    <recommendedName>
        <fullName evidence="4 10">L-aspartate oxidase</fullName>
        <ecNumber evidence="4 10">1.4.3.16</ecNumber>
    </recommendedName>
</protein>
<dbReference type="SUPFAM" id="SSF46977">
    <property type="entry name" value="Succinate dehydrogenase/fumarate reductase flavoprotein C-terminal domain"/>
    <property type="match status" value="1"/>
</dbReference>
<dbReference type="Pfam" id="PF00890">
    <property type="entry name" value="FAD_binding_2"/>
    <property type="match status" value="1"/>
</dbReference>
<dbReference type="InterPro" id="IPR015939">
    <property type="entry name" value="Fum_Rdtase/Succ_DH_flav-like_C"/>
</dbReference>
<proteinExistence type="inferred from homology"/>
<evidence type="ECO:0000256" key="6">
    <source>
        <dbReference type="ARBA" id="ARBA00022642"/>
    </source>
</evidence>
<comment type="cofactor">
    <cofactor evidence="1 12">
        <name>FAD</name>
        <dbReference type="ChEBI" id="CHEBI:57692"/>
    </cofactor>
</comment>
<comment type="catalytic activity">
    <reaction evidence="9">
        <text>L-aspartate + O2 = iminosuccinate + H2O2</text>
        <dbReference type="Rhea" id="RHEA:25876"/>
        <dbReference type="ChEBI" id="CHEBI:15379"/>
        <dbReference type="ChEBI" id="CHEBI:16240"/>
        <dbReference type="ChEBI" id="CHEBI:29991"/>
        <dbReference type="ChEBI" id="CHEBI:77875"/>
        <dbReference type="EC" id="1.4.3.16"/>
    </reaction>
    <physiologicalReaction direction="left-to-right" evidence="9">
        <dbReference type="Rhea" id="RHEA:25877"/>
    </physiologicalReaction>
</comment>
<reference evidence="16 17" key="1">
    <citation type="submission" date="2019-02" db="EMBL/GenBank/DDBJ databases">
        <title>Deep-cultivation of Planctomycetes and their phenomic and genomic characterization uncovers novel biology.</title>
        <authorList>
            <person name="Wiegand S."/>
            <person name="Jogler M."/>
            <person name="Boedeker C."/>
            <person name="Pinto D."/>
            <person name="Vollmers J."/>
            <person name="Rivas-Marin E."/>
            <person name="Kohn T."/>
            <person name="Peeters S.H."/>
            <person name="Heuer A."/>
            <person name="Rast P."/>
            <person name="Oberbeckmann S."/>
            <person name="Bunk B."/>
            <person name="Jeske O."/>
            <person name="Meyerdierks A."/>
            <person name="Storesund J.E."/>
            <person name="Kallscheuer N."/>
            <person name="Luecker S."/>
            <person name="Lage O.M."/>
            <person name="Pohl T."/>
            <person name="Merkel B.J."/>
            <person name="Hornburger P."/>
            <person name="Mueller R.-W."/>
            <person name="Bruemmer F."/>
            <person name="Labrenz M."/>
            <person name="Spormann A.M."/>
            <person name="Op den Camp H."/>
            <person name="Overmann J."/>
            <person name="Amann R."/>
            <person name="Jetten M.S.M."/>
            <person name="Mascher T."/>
            <person name="Medema M.H."/>
            <person name="Devos D.P."/>
            <person name="Kaster A.-K."/>
            <person name="Ovreas L."/>
            <person name="Rohde M."/>
            <person name="Galperin M.Y."/>
            <person name="Jogler C."/>
        </authorList>
    </citation>
    <scope>NUCLEOTIDE SEQUENCE [LARGE SCALE GENOMIC DNA]</scope>
    <source>
        <strain evidence="16 17">Spa11</strain>
    </source>
</reference>
<dbReference type="KEGG" id="bmei:Spa11_37720"/>
<dbReference type="Pfam" id="PF02910">
    <property type="entry name" value="Succ_DH_flav_C"/>
    <property type="match status" value="1"/>
</dbReference>
<dbReference type="InterPro" id="IPR005288">
    <property type="entry name" value="NadB"/>
</dbReference>
<dbReference type="GO" id="GO:0034628">
    <property type="term" value="P:'de novo' NAD+ biosynthetic process from L-aspartate"/>
    <property type="evidence" value="ECO:0007669"/>
    <property type="project" value="TreeGrafter"/>
</dbReference>
<evidence type="ECO:0000256" key="10">
    <source>
        <dbReference type="NCBIfam" id="TIGR00551"/>
    </source>
</evidence>
<evidence type="ECO:0000256" key="9">
    <source>
        <dbReference type="ARBA" id="ARBA00048305"/>
    </source>
</evidence>
<dbReference type="InterPro" id="IPR037099">
    <property type="entry name" value="Fum_R/Succ_DH_flav-like_C_sf"/>
</dbReference>
<dbReference type="PANTHER" id="PTHR42716">
    <property type="entry name" value="L-ASPARTATE OXIDASE"/>
    <property type="match status" value="1"/>
</dbReference>
<dbReference type="GO" id="GO:0005737">
    <property type="term" value="C:cytoplasm"/>
    <property type="evidence" value="ECO:0007669"/>
    <property type="project" value="UniProtKB-SubCell"/>
</dbReference>
<feature type="domain" description="Fumarate reductase/succinate dehydrogenase flavoprotein-like C-terminal" evidence="15">
    <location>
        <begin position="453"/>
        <end position="546"/>
    </location>
</feature>
<comment type="function">
    <text evidence="12">Catalyzes the oxidation of L-aspartate to iminoaspartate.</text>
</comment>
<evidence type="ECO:0000256" key="8">
    <source>
        <dbReference type="ARBA" id="ARBA00023002"/>
    </source>
</evidence>
<dbReference type="NCBIfam" id="TIGR00551">
    <property type="entry name" value="nadB"/>
    <property type="match status" value="1"/>
</dbReference>
<dbReference type="Gene3D" id="1.20.58.100">
    <property type="entry name" value="Fumarate reductase/succinate dehydrogenase flavoprotein-like, C-terminal domain"/>
    <property type="match status" value="1"/>
</dbReference>
<keyword evidence="17" id="KW-1185">Reference proteome</keyword>
<evidence type="ECO:0000313" key="16">
    <source>
        <dbReference type="EMBL" id="QDV75554.1"/>
    </source>
</evidence>
<evidence type="ECO:0000259" key="15">
    <source>
        <dbReference type="Pfam" id="PF02910"/>
    </source>
</evidence>
<comment type="similarity">
    <text evidence="3 12">Belongs to the FAD-dependent oxidoreductase 2 family. NadB subfamily.</text>
</comment>
<dbReference type="InterPro" id="IPR027477">
    <property type="entry name" value="Succ_DH/fumarate_Rdtase_cat_sf"/>
</dbReference>
<name>A0A518KCP2_9BACT</name>
<comment type="pathway">
    <text evidence="2 12">Cofactor biosynthesis; NAD(+) biosynthesis; iminoaspartate from L-aspartate (oxidase route): step 1/1.</text>
</comment>
<evidence type="ECO:0000256" key="3">
    <source>
        <dbReference type="ARBA" id="ARBA00008562"/>
    </source>
</evidence>
<dbReference type="InterPro" id="IPR036188">
    <property type="entry name" value="FAD/NAD-bd_sf"/>
</dbReference>
<dbReference type="SUPFAM" id="SSF51905">
    <property type="entry name" value="FAD/NAD(P)-binding domain"/>
    <property type="match status" value="1"/>
</dbReference>
<evidence type="ECO:0000256" key="1">
    <source>
        <dbReference type="ARBA" id="ARBA00001974"/>
    </source>
</evidence>
<sequence length="567" mass="61788">MAPNPTEPANPRYLAPFHPKRIPHHFVDVLIIGGGIAGLRAAMACDPRLSVLIVTKDHRRESNSTYAQGGIAGVLDPEDNFDNHVRDTLVAGANLCDPAVVDLVVREAPGHIRELMAWGAQFDLADDGELLLGREGGHSHNRIAHALGDATGREIMRAMWVHARETLRAQVWEKTFTIDLLTTPCESSGEPECRGALVWGPSHGKTFVWAKQTILATGGAGQLFRETTNPAVATGDGHAIAYRAGAELADMEFMQFHPTVLYIAGSSRSLITEAMRGEGAWLIDADGKRFMPEFDPRAELAPRDIVSRAIVQQMEKTRRPCVYLDLRHLDADHVRKRFPGIAQTCLEFGIDIATDPIPVRPGAHYMIGGVRVDERGATTLPRLFAAGESSSSGLHGANRLASNSLLEGLVYGHRAGAAASEAALAEPDTFRAIPLENPPVPKSAETLDLADIRNSLKSLMWVRAGVWRDAAGLGEAAESILAWRHYVLTRQLTAPDGWELQNMLQVAELIIRSAAERTESRGVHLRNDFPVADDDHWRRRVTVRRTPEGPETGLTAPLDAPLAPPSS</sequence>
<dbReference type="InterPro" id="IPR003953">
    <property type="entry name" value="FAD-dep_OxRdtase_2_FAD-bd"/>
</dbReference>
<dbReference type="RefSeq" id="WP_145114970.1">
    <property type="nucleotide sequence ID" value="NZ_CP036349.1"/>
</dbReference>
<evidence type="ECO:0000256" key="2">
    <source>
        <dbReference type="ARBA" id="ARBA00004950"/>
    </source>
</evidence>
<evidence type="ECO:0000256" key="7">
    <source>
        <dbReference type="ARBA" id="ARBA00022827"/>
    </source>
</evidence>
<evidence type="ECO:0000256" key="11">
    <source>
        <dbReference type="PIRSR" id="PIRSR000171-1"/>
    </source>
</evidence>
<dbReference type="PRINTS" id="PR00368">
    <property type="entry name" value="FADPNR"/>
</dbReference>
<evidence type="ECO:0000256" key="4">
    <source>
        <dbReference type="ARBA" id="ARBA00012173"/>
    </source>
</evidence>
<feature type="active site" description="Proton acceptor" evidence="11">
    <location>
        <position position="303"/>
    </location>
</feature>
<dbReference type="Proteomes" id="UP000316426">
    <property type="component" value="Chromosome"/>
</dbReference>
<evidence type="ECO:0000256" key="5">
    <source>
        <dbReference type="ARBA" id="ARBA00022630"/>
    </source>
</evidence>
<dbReference type="PANTHER" id="PTHR42716:SF2">
    <property type="entry name" value="L-ASPARTATE OXIDASE, CHLOROPLASTIC"/>
    <property type="match status" value="1"/>
</dbReference>
<organism evidence="16 17">
    <name type="scientific">Botrimarina mediterranea</name>
    <dbReference type="NCBI Taxonomy" id="2528022"/>
    <lineage>
        <taxon>Bacteria</taxon>
        <taxon>Pseudomonadati</taxon>
        <taxon>Planctomycetota</taxon>
        <taxon>Planctomycetia</taxon>
        <taxon>Pirellulales</taxon>
        <taxon>Lacipirellulaceae</taxon>
        <taxon>Botrimarina</taxon>
    </lineage>
</organism>
<dbReference type="Gene3D" id="3.50.50.60">
    <property type="entry name" value="FAD/NAD(P)-binding domain"/>
    <property type="match status" value="1"/>
</dbReference>
<dbReference type="SUPFAM" id="SSF56425">
    <property type="entry name" value="Succinate dehydrogenase/fumarate reductase flavoprotein, catalytic domain"/>
    <property type="match status" value="1"/>
</dbReference>
<dbReference type="PIRSF" id="PIRSF000171">
    <property type="entry name" value="SDHA_APRA_LASPO"/>
    <property type="match status" value="1"/>
</dbReference>
<evidence type="ECO:0000256" key="12">
    <source>
        <dbReference type="RuleBase" id="RU362049"/>
    </source>
</evidence>
<comment type="subcellular location">
    <subcellularLocation>
        <location evidence="12">Cytoplasm</location>
    </subcellularLocation>
</comment>
<feature type="domain" description="FAD-dependent oxidoreductase 2 FAD-binding" evidence="14">
    <location>
        <begin position="28"/>
        <end position="405"/>
    </location>
</feature>
<evidence type="ECO:0000313" key="17">
    <source>
        <dbReference type="Proteomes" id="UP000316426"/>
    </source>
</evidence>
<dbReference type="UniPathway" id="UPA00253">
    <property type="reaction ID" value="UER00326"/>
</dbReference>
<gene>
    <name evidence="16" type="primary">nadB</name>
    <name evidence="16" type="ORF">Spa11_37720</name>
</gene>